<evidence type="ECO:0000256" key="2">
    <source>
        <dbReference type="ARBA" id="ARBA00022649"/>
    </source>
</evidence>
<dbReference type="PANTHER" id="PTHR33653:SF1">
    <property type="entry name" value="RIBONUCLEASE VAPC2"/>
    <property type="match status" value="1"/>
</dbReference>
<sequence>MRVLLDTSVLIGGEAPGDVEASISVVSLTELHFGVLLATEPDELARRTERLAVVEATFDPLPVTAAVSRAWGRLAAAVRQRGGQPRRRQLDLAIAATALVESVPLLTRNVADFAIIEHLVDVRRPRAQGPQSRQAD</sequence>
<keyword evidence="3 8" id="KW-0540">Nuclease</keyword>
<dbReference type="EC" id="3.1.-.-" evidence="8"/>
<dbReference type="SUPFAM" id="SSF88723">
    <property type="entry name" value="PIN domain-like"/>
    <property type="match status" value="1"/>
</dbReference>
<comment type="function">
    <text evidence="8">Toxic component of a toxin-antitoxin (TA) system. An RNase.</text>
</comment>
<evidence type="ECO:0000313" key="10">
    <source>
        <dbReference type="EMBL" id="USQ79824.1"/>
    </source>
</evidence>
<organism evidence="10 11">
    <name type="scientific">Ornithinimicrobium faecis</name>
    <dbReference type="NCBI Taxonomy" id="2934158"/>
    <lineage>
        <taxon>Bacteria</taxon>
        <taxon>Bacillati</taxon>
        <taxon>Actinomycetota</taxon>
        <taxon>Actinomycetes</taxon>
        <taxon>Micrococcales</taxon>
        <taxon>Ornithinimicrobiaceae</taxon>
        <taxon>Ornithinimicrobium</taxon>
    </lineage>
</organism>
<evidence type="ECO:0000313" key="11">
    <source>
        <dbReference type="Proteomes" id="UP001056455"/>
    </source>
</evidence>
<dbReference type="Gene3D" id="3.40.50.1010">
    <property type="entry name" value="5'-nuclease"/>
    <property type="match status" value="1"/>
</dbReference>
<accession>A0ABY4YSS4</accession>
<evidence type="ECO:0000256" key="7">
    <source>
        <dbReference type="ARBA" id="ARBA00038093"/>
    </source>
</evidence>
<feature type="binding site" evidence="8">
    <location>
        <position position="91"/>
    </location>
    <ligand>
        <name>Mg(2+)</name>
        <dbReference type="ChEBI" id="CHEBI:18420"/>
    </ligand>
</feature>
<keyword evidence="11" id="KW-1185">Reference proteome</keyword>
<dbReference type="InterPro" id="IPR050556">
    <property type="entry name" value="Type_II_TA_system_RNase"/>
</dbReference>
<proteinExistence type="inferred from homology"/>
<keyword evidence="4 8" id="KW-0479">Metal-binding</keyword>
<dbReference type="InterPro" id="IPR029060">
    <property type="entry name" value="PIN-like_dom_sf"/>
</dbReference>
<gene>
    <name evidence="8" type="primary">vapC</name>
    <name evidence="10" type="ORF">NF556_19910</name>
</gene>
<evidence type="ECO:0000256" key="1">
    <source>
        <dbReference type="ARBA" id="ARBA00001946"/>
    </source>
</evidence>
<dbReference type="Pfam" id="PF01850">
    <property type="entry name" value="PIN"/>
    <property type="match status" value="1"/>
</dbReference>
<keyword evidence="6 8" id="KW-0460">Magnesium</keyword>
<evidence type="ECO:0000256" key="5">
    <source>
        <dbReference type="ARBA" id="ARBA00022801"/>
    </source>
</evidence>
<evidence type="ECO:0000256" key="3">
    <source>
        <dbReference type="ARBA" id="ARBA00022722"/>
    </source>
</evidence>
<dbReference type="Proteomes" id="UP001056455">
    <property type="component" value="Chromosome"/>
</dbReference>
<dbReference type="HAMAP" id="MF_00265">
    <property type="entry name" value="VapC_Nob1"/>
    <property type="match status" value="1"/>
</dbReference>
<comment type="similarity">
    <text evidence="7 8">Belongs to the PINc/VapC protein family.</text>
</comment>
<dbReference type="InterPro" id="IPR022907">
    <property type="entry name" value="VapC_family"/>
</dbReference>
<evidence type="ECO:0000256" key="6">
    <source>
        <dbReference type="ARBA" id="ARBA00022842"/>
    </source>
</evidence>
<name>A0ABY4YSS4_9MICO</name>
<keyword evidence="8" id="KW-0800">Toxin</keyword>
<reference evidence="10" key="1">
    <citation type="submission" date="2022-06" db="EMBL/GenBank/DDBJ databases">
        <title>Ornithinimicrobium HY1793.</title>
        <authorList>
            <person name="Huang Y."/>
        </authorList>
    </citation>
    <scope>NUCLEOTIDE SEQUENCE</scope>
    <source>
        <strain evidence="10">HY1793</strain>
    </source>
</reference>
<protein>
    <recommendedName>
        <fullName evidence="8">Ribonuclease VapC</fullName>
        <shortName evidence="8">RNase VapC</shortName>
        <ecNumber evidence="8">3.1.-.-</ecNumber>
    </recommendedName>
    <alternativeName>
        <fullName evidence="8">Toxin VapC</fullName>
    </alternativeName>
</protein>
<feature type="domain" description="PIN" evidence="9">
    <location>
        <begin position="4"/>
        <end position="109"/>
    </location>
</feature>
<comment type="cofactor">
    <cofactor evidence="1 8">
        <name>Mg(2+)</name>
        <dbReference type="ChEBI" id="CHEBI:18420"/>
    </cofactor>
</comment>
<dbReference type="EMBL" id="CP099489">
    <property type="protein sequence ID" value="USQ79824.1"/>
    <property type="molecule type" value="Genomic_DNA"/>
</dbReference>
<feature type="binding site" evidence="8">
    <location>
        <position position="6"/>
    </location>
    <ligand>
        <name>Mg(2+)</name>
        <dbReference type="ChEBI" id="CHEBI:18420"/>
    </ligand>
</feature>
<dbReference type="InterPro" id="IPR002716">
    <property type="entry name" value="PIN_dom"/>
</dbReference>
<evidence type="ECO:0000256" key="4">
    <source>
        <dbReference type="ARBA" id="ARBA00022723"/>
    </source>
</evidence>
<evidence type="ECO:0000256" key="8">
    <source>
        <dbReference type="HAMAP-Rule" id="MF_00265"/>
    </source>
</evidence>
<keyword evidence="5 8" id="KW-0378">Hydrolase</keyword>
<dbReference type="PANTHER" id="PTHR33653">
    <property type="entry name" value="RIBONUCLEASE VAPC2"/>
    <property type="match status" value="1"/>
</dbReference>
<keyword evidence="2 8" id="KW-1277">Toxin-antitoxin system</keyword>
<dbReference type="RefSeq" id="WP_252592928.1">
    <property type="nucleotide sequence ID" value="NZ_CP099489.1"/>
</dbReference>
<evidence type="ECO:0000259" key="9">
    <source>
        <dbReference type="Pfam" id="PF01850"/>
    </source>
</evidence>